<feature type="compositionally biased region" description="Low complexity" evidence="11">
    <location>
        <begin position="547"/>
        <end position="563"/>
    </location>
</feature>
<dbReference type="PANTHER" id="PTHR45873:SF1">
    <property type="entry name" value="DNA POLYMERASE ETA"/>
    <property type="match status" value="1"/>
</dbReference>
<dbReference type="GO" id="GO:0035861">
    <property type="term" value="C:site of double-strand break"/>
    <property type="evidence" value="ECO:0007669"/>
    <property type="project" value="TreeGrafter"/>
</dbReference>
<organism evidence="15">
    <name type="scientific">Grosmannia clavigera (strain kw1407 / UAMH 11150)</name>
    <name type="common">Blue stain fungus</name>
    <name type="synonym">Graphiocladiella clavigera</name>
    <dbReference type="NCBI Taxonomy" id="655863"/>
    <lineage>
        <taxon>Eukaryota</taxon>
        <taxon>Fungi</taxon>
        <taxon>Dikarya</taxon>
        <taxon>Ascomycota</taxon>
        <taxon>Pezizomycotina</taxon>
        <taxon>Sordariomycetes</taxon>
        <taxon>Sordariomycetidae</taxon>
        <taxon>Ophiostomatales</taxon>
        <taxon>Ophiostomataceae</taxon>
        <taxon>Leptographium</taxon>
    </lineage>
</organism>
<dbReference type="GO" id="GO:0003887">
    <property type="term" value="F:DNA-directed DNA polymerase activity"/>
    <property type="evidence" value="ECO:0007669"/>
    <property type="project" value="TreeGrafter"/>
</dbReference>
<evidence type="ECO:0000256" key="10">
    <source>
        <dbReference type="ARBA" id="ARBA00023242"/>
    </source>
</evidence>
<dbReference type="Gene3D" id="1.10.150.20">
    <property type="entry name" value="5' to 3' exonuclease, C-terminal subdomain"/>
    <property type="match status" value="1"/>
</dbReference>
<keyword evidence="15" id="KW-1185">Reference proteome</keyword>
<proteinExistence type="predicted"/>
<dbReference type="AlphaFoldDB" id="F0XBQ5"/>
<dbReference type="Pfam" id="PF18439">
    <property type="entry name" value="zf_UBZ"/>
    <property type="match status" value="2"/>
</dbReference>
<evidence type="ECO:0000313" key="15">
    <source>
        <dbReference type="Proteomes" id="UP000007796"/>
    </source>
</evidence>
<feature type="region of interest" description="Disordered" evidence="11">
    <location>
        <begin position="772"/>
        <end position="799"/>
    </location>
</feature>
<feature type="domain" description="UBZ3-type" evidence="13">
    <location>
        <begin position="735"/>
        <end position="771"/>
    </location>
</feature>
<dbReference type="GO" id="GO:0009314">
    <property type="term" value="P:response to radiation"/>
    <property type="evidence" value="ECO:0007669"/>
    <property type="project" value="TreeGrafter"/>
</dbReference>
<keyword evidence="9" id="KW-0234">DNA repair</keyword>
<keyword evidence="10" id="KW-0539">Nucleus</keyword>
<dbReference type="Gene3D" id="3.40.1170.60">
    <property type="match status" value="1"/>
</dbReference>
<keyword evidence="5" id="KW-0227">DNA damage</keyword>
<dbReference type="InterPro" id="IPR036775">
    <property type="entry name" value="DNA_pol_Y-fam_lit_finger_sf"/>
</dbReference>
<dbReference type="Gene3D" id="3.30.1490.100">
    <property type="entry name" value="DNA polymerase, Y-family, little finger domain"/>
    <property type="match status" value="1"/>
</dbReference>
<name>F0XBQ5_GROCL</name>
<dbReference type="GeneID" id="25978665"/>
<dbReference type="PROSITE" id="PS51907">
    <property type="entry name" value="ZF_UBZ3"/>
    <property type="match status" value="2"/>
</dbReference>
<dbReference type="Pfam" id="PF00817">
    <property type="entry name" value="IMS"/>
    <property type="match status" value="1"/>
</dbReference>
<evidence type="ECO:0000256" key="3">
    <source>
        <dbReference type="ARBA" id="ARBA00022679"/>
    </source>
</evidence>
<dbReference type="SUPFAM" id="SSF100879">
    <property type="entry name" value="Lesion bypass DNA polymerase (Y-family), little finger domain"/>
    <property type="match status" value="2"/>
</dbReference>
<dbReference type="PIRSF" id="PIRSF036603">
    <property type="entry name" value="DPol_eta"/>
    <property type="match status" value="1"/>
</dbReference>
<dbReference type="GO" id="GO:0008270">
    <property type="term" value="F:zinc ion binding"/>
    <property type="evidence" value="ECO:0007669"/>
    <property type="project" value="UniProtKB-KW"/>
</dbReference>
<dbReference type="FunFam" id="3.40.1170.60:FF:000008">
    <property type="entry name" value="DNA polymerase eta subunit"/>
    <property type="match status" value="1"/>
</dbReference>
<evidence type="ECO:0000256" key="11">
    <source>
        <dbReference type="SAM" id="MobiDB-lite"/>
    </source>
</evidence>
<feature type="region of interest" description="Disordered" evidence="11">
    <location>
        <begin position="1"/>
        <end position="36"/>
    </location>
</feature>
<evidence type="ECO:0000256" key="4">
    <source>
        <dbReference type="ARBA" id="ARBA00022723"/>
    </source>
</evidence>
<dbReference type="InterPro" id="IPR052230">
    <property type="entry name" value="DNA_polymerase_eta"/>
</dbReference>
<protein>
    <submittedName>
        <fullName evidence="14">Sister chromatid cohesion protein</fullName>
    </submittedName>
</protein>
<keyword evidence="8" id="KW-0496">Mitochondrion</keyword>
<dbReference type="GO" id="GO:0005657">
    <property type="term" value="C:replication fork"/>
    <property type="evidence" value="ECO:0007669"/>
    <property type="project" value="UniProtKB-ARBA"/>
</dbReference>
<dbReference type="GO" id="GO:0003684">
    <property type="term" value="F:damaged DNA binding"/>
    <property type="evidence" value="ECO:0007669"/>
    <property type="project" value="InterPro"/>
</dbReference>
<keyword evidence="6" id="KW-0863">Zinc-finger</keyword>
<dbReference type="GO" id="GO:0070987">
    <property type="term" value="P:error-free translesion synthesis"/>
    <property type="evidence" value="ECO:0007669"/>
    <property type="project" value="UniProtKB-ARBA"/>
</dbReference>
<dbReference type="PROSITE" id="PS50173">
    <property type="entry name" value="UMUC"/>
    <property type="match status" value="1"/>
</dbReference>
<feature type="region of interest" description="Disordered" evidence="11">
    <location>
        <begin position="478"/>
        <end position="571"/>
    </location>
</feature>
<dbReference type="OrthoDB" id="5723at2759"/>
<dbReference type="SUPFAM" id="SSF56672">
    <property type="entry name" value="DNA/RNA polymerases"/>
    <property type="match status" value="1"/>
</dbReference>
<feature type="compositionally biased region" description="Acidic residues" evidence="11">
    <location>
        <begin position="657"/>
        <end position="667"/>
    </location>
</feature>
<dbReference type="GO" id="GO:0042276">
    <property type="term" value="P:error-prone translesion synthesis"/>
    <property type="evidence" value="ECO:0007669"/>
    <property type="project" value="TreeGrafter"/>
</dbReference>
<dbReference type="GO" id="GO:0005739">
    <property type="term" value="C:mitochondrion"/>
    <property type="evidence" value="ECO:0007669"/>
    <property type="project" value="UniProtKB-SubCell"/>
</dbReference>
<dbReference type="InterPro" id="IPR041298">
    <property type="entry name" value="UBZ3"/>
</dbReference>
<dbReference type="STRING" id="655863.F0XBQ5"/>
<dbReference type="GO" id="GO:0006281">
    <property type="term" value="P:DNA repair"/>
    <property type="evidence" value="ECO:0007669"/>
    <property type="project" value="UniProtKB-KW"/>
</dbReference>
<dbReference type="InterPro" id="IPR043502">
    <property type="entry name" value="DNA/RNA_pol_sf"/>
</dbReference>
<dbReference type="PROSITE" id="PS00028">
    <property type="entry name" value="ZINC_FINGER_C2H2_1"/>
    <property type="match status" value="1"/>
</dbReference>
<evidence type="ECO:0000256" key="8">
    <source>
        <dbReference type="ARBA" id="ARBA00023128"/>
    </source>
</evidence>
<sequence length="870" mass="94903">MRPSGQPLAQQLRPDTTDPLPPPPPGSCDSNNENDKDIEMTSTAQRRNARHSRFTRRHLTDMAAAVTSCPLRVVAHIDLDAYYAQCEMLRLGVDDDTPLAVQQWRNLIAVNYPARAFGIGRMVTAVEARRLCPGLVLQHVPTWKEGETQWAYHADADKAMQTHKVSLEPYRIRSREILATIKASLPAGRCRIEKAGIDEVFIDLSACVHDVLVHETYPELLADDGDASSHGPDDPLPPPPAIALDWAATGSGVIQPDTGGREERPEGGGGGGDEMAQSGVDDDPPDWDDVAMLEGARIVRAVRMAIYDHLRFRCSAGIASNKLVSKLGSSQHKPDRQTVVRPRAVGSFLERLSSVTRLRGLGGKLGARVVAAFDTESIAELRTIPLAEMQSRLAGGGAGESIDADTARHVYGMLRGIDHGEVTSRTEIKSLISAKSFQPPLTSPEQGRRWLRVFAAELRCRLLDERLSQALLEAVSVGRDADEAQGEGEQPGTTVDTSTALGGFAGTTGPPGPGTPATFDAVETWPGESDGRSGGQQLSQTRKDQMQVQTQVQTQTQTQTQTQRSLPPRLPQTIRLHHGALGHWRSRQMRIPRDGSPLDEEKLLRLGIALLDQAHRQDSVWPCPHLAMSLNGFEEPPALGNKSIAAFFRLKAAPEMQGDDGQDGQDGQDDRDRQDDRGSTLDSQNDWPLAKRRRTTPGVSAMFAEDDPSSERPAATSSAVSVSGSDAQRHSNDDTSTRTFRCDRCHDTSFATANQLQEHQDWHVARTLQAEERTTLTSTSTSTRSARQASGGRSRGVVSKRANTPISSFFQRPAGKKAMETESTTMAQASRQTSRTSRAHVCSRCSADFDHPDSLQVHEDWHLATDLSGR</sequence>
<evidence type="ECO:0000256" key="1">
    <source>
        <dbReference type="ARBA" id="ARBA00004123"/>
    </source>
</evidence>
<evidence type="ECO:0000256" key="7">
    <source>
        <dbReference type="ARBA" id="ARBA00022833"/>
    </source>
</evidence>
<evidence type="ECO:0000259" key="12">
    <source>
        <dbReference type="PROSITE" id="PS50173"/>
    </source>
</evidence>
<evidence type="ECO:0000259" key="13">
    <source>
        <dbReference type="PROSITE" id="PS51907"/>
    </source>
</evidence>
<evidence type="ECO:0000313" key="14">
    <source>
        <dbReference type="EMBL" id="EFX05090.1"/>
    </source>
</evidence>
<dbReference type="GO" id="GO:0007064">
    <property type="term" value="P:mitotic sister chromatid cohesion"/>
    <property type="evidence" value="ECO:0007669"/>
    <property type="project" value="UniProtKB-ARBA"/>
</dbReference>
<feature type="compositionally biased region" description="Polar residues" evidence="11">
    <location>
        <begin position="491"/>
        <end position="500"/>
    </location>
</feature>
<feature type="compositionally biased region" description="Basic and acidic residues" evidence="11">
    <location>
        <begin position="668"/>
        <end position="679"/>
    </location>
</feature>
<dbReference type="InterPro" id="IPR043128">
    <property type="entry name" value="Rev_trsase/Diguanyl_cyclase"/>
</dbReference>
<dbReference type="EMBL" id="GL629756">
    <property type="protein sequence ID" value="EFX05090.1"/>
    <property type="molecule type" value="Genomic_DNA"/>
</dbReference>
<feature type="compositionally biased region" description="Polar residues" evidence="11">
    <location>
        <begin position="821"/>
        <end position="836"/>
    </location>
</feature>
<dbReference type="HOGENOM" id="CLU_012348_7_1_1"/>
<dbReference type="eggNOG" id="KOG2095">
    <property type="taxonomic scope" value="Eukaryota"/>
</dbReference>
<evidence type="ECO:0000256" key="9">
    <source>
        <dbReference type="ARBA" id="ARBA00023204"/>
    </source>
</evidence>
<evidence type="ECO:0000256" key="6">
    <source>
        <dbReference type="ARBA" id="ARBA00022771"/>
    </source>
</evidence>
<reference evidence="14 15" key="1">
    <citation type="journal article" date="2011" name="Proc. Natl. Acad. Sci. U.S.A.">
        <title>Genome and transcriptome analyses of the mountain pine beetle-fungal symbiont Grosmannia clavigera, a lodgepole pine pathogen.</title>
        <authorList>
            <person name="DiGuistini S."/>
            <person name="Wang Y."/>
            <person name="Liao N.Y."/>
            <person name="Taylor G."/>
            <person name="Tanguay P."/>
            <person name="Feau N."/>
            <person name="Henrissat B."/>
            <person name="Chan S.K."/>
            <person name="Hesse-Orce U."/>
            <person name="Alamouti S.M."/>
            <person name="Tsui C.K.M."/>
            <person name="Docking R.T."/>
            <person name="Levasseur A."/>
            <person name="Haridas S."/>
            <person name="Robertson G."/>
            <person name="Birol I."/>
            <person name="Holt R.A."/>
            <person name="Marra M.A."/>
            <person name="Hamelin R.C."/>
            <person name="Hirst M."/>
            <person name="Jones S.J.M."/>
            <person name="Bohlmann J."/>
            <person name="Breuil C."/>
        </authorList>
    </citation>
    <scope>NUCLEOTIDE SEQUENCE [LARGE SCALE GENOMIC DNA]</scope>
    <source>
        <strain evidence="15">kw1407 / UAMH 11150</strain>
    </source>
</reference>
<gene>
    <name evidence="14" type="ORF">CMQ_5352</name>
</gene>
<dbReference type="GO" id="GO:0005634">
    <property type="term" value="C:nucleus"/>
    <property type="evidence" value="ECO:0007669"/>
    <property type="project" value="UniProtKB-SubCell"/>
</dbReference>
<evidence type="ECO:0000256" key="2">
    <source>
        <dbReference type="ARBA" id="ARBA00004173"/>
    </source>
</evidence>
<accession>F0XBQ5</accession>
<feature type="region of interest" description="Disordered" evidence="11">
    <location>
        <begin position="252"/>
        <end position="284"/>
    </location>
</feature>
<keyword evidence="7" id="KW-0862">Zinc</keyword>
<feature type="compositionally biased region" description="Basic and acidic residues" evidence="11">
    <location>
        <begin position="727"/>
        <end position="740"/>
    </location>
</feature>
<feature type="region of interest" description="Disordered" evidence="11">
    <location>
        <begin position="656"/>
        <end position="740"/>
    </location>
</feature>
<dbReference type="InParanoid" id="F0XBQ5"/>
<dbReference type="RefSeq" id="XP_014174572.1">
    <property type="nucleotide sequence ID" value="XM_014319097.1"/>
</dbReference>
<feature type="region of interest" description="Disordered" evidence="11">
    <location>
        <begin position="223"/>
        <end position="242"/>
    </location>
</feature>
<dbReference type="Gene3D" id="3.30.70.270">
    <property type="match status" value="1"/>
</dbReference>
<evidence type="ECO:0000256" key="5">
    <source>
        <dbReference type="ARBA" id="ARBA00022763"/>
    </source>
</evidence>
<feature type="compositionally biased region" description="Low complexity" evidence="11">
    <location>
        <begin position="714"/>
        <end position="726"/>
    </location>
</feature>
<dbReference type="InterPro" id="IPR001126">
    <property type="entry name" value="UmuC"/>
</dbReference>
<feature type="region of interest" description="Disordered" evidence="11">
    <location>
        <begin position="813"/>
        <end position="836"/>
    </location>
</feature>
<dbReference type="InterPro" id="IPR013087">
    <property type="entry name" value="Znf_C2H2_type"/>
</dbReference>
<dbReference type="Proteomes" id="UP000007796">
    <property type="component" value="Unassembled WGS sequence"/>
</dbReference>
<dbReference type="PANTHER" id="PTHR45873">
    <property type="entry name" value="DNA POLYMERASE ETA"/>
    <property type="match status" value="1"/>
</dbReference>
<feature type="domain" description="UmuC" evidence="12">
    <location>
        <begin position="74"/>
        <end position="362"/>
    </location>
</feature>
<keyword evidence="4" id="KW-0479">Metal-binding</keyword>
<feature type="compositionally biased region" description="Low complexity" evidence="11">
    <location>
        <begin position="775"/>
        <end position="799"/>
    </location>
</feature>
<feature type="domain" description="UBZ3-type" evidence="13">
    <location>
        <begin position="835"/>
        <end position="870"/>
    </location>
</feature>
<comment type="subcellular location">
    <subcellularLocation>
        <location evidence="2">Mitochondrion</location>
    </subcellularLocation>
    <subcellularLocation>
        <location evidence="1">Nucleus</location>
    </subcellularLocation>
</comment>
<keyword evidence="3" id="KW-0808">Transferase</keyword>